<protein>
    <submittedName>
        <fullName evidence="1">Uncharacterized protein</fullName>
    </submittedName>
</protein>
<accession>I3SS43</accession>
<name>I3SS43_MEDTR</name>
<reference evidence="1" key="1">
    <citation type="submission" date="2012-05" db="EMBL/GenBank/DDBJ databases">
        <authorList>
            <person name="Krishnakumar V."/>
            <person name="Cheung F."/>
            <person name="Xiao Y."/>
            <person name="Chan A."/>
            <person name="Moskal W.A."/>
            <person name="Town C.D."/>
        </authorList>
    </citation>
    <scope>NUCLEOTIDE SEQUENCE</scope>
</reference>
<dbReference type="EMBL" id="BT143291">
    <property type="protein sequence ID" value="AFK43085.1"/>
    <property type="molecule type" value="mRNA"/>
</dbReference>
<dbReference type="EMBL" id="BT148647">
    <property type="protein sequence ID" value="AFK48441.1"/>
    <property type="molecule type" value="mRNA"/>
</dbReference>
<sequence length="68" mass="7947">MPNTRFLIPSMLLNAHRRYNEMISADLECLRLPHEKPHFTSNLMLQELDRPSTSLLPLISIFIETVKL</sequence>
<organism evidence="1">
    <name type="scientific">Medicago truncatula</name>
    <name type="common">Barrel medic</name>
    <name type="synonym">Medicago tribuloides</name>
    <dbReference type="NCBI Taxonomy" id="3880"/>
    <lineage>
        <taxon>Eukaryota</taxon>
        <taxon>Viridiplantae</taxon>
        <taxon>Streptophyta</taxon>
        <taxon>Embryophyta</taxon>
        <taxon>Tracheophyta</taxon>
        <taxon>Spermatophyta</taxon>
        <taxon>Magnoliopsida</taxon>
        <taxon>eudicotyledons</taxon>
        <taxon>Gunneridae</taxon>
        <taxon>Pentapetalae</taxon>
        <taxon>rosids</taxon>
        <taxon>fabids</taxon>
        <taxon>Fabales</taxon>
        <taxon>Fabaceae</taxon>
        <taxon>Papilionoideae</taxon>
        <taxon>50 kb inversion clade</taxon>
        <taxon>NPAAA clade</taxon>
        <taxon>Hologalegina</taxon>
        <taxon>IRL clade</taxon>
        <taxon>Trifolieae</taxon>
        <taxon>Medicago</taxon>
    </lineage>
</organism>
<dbReference type="AlphaFoldDB" id="I3SS43"/>
<proteinExistence type="evidence at transcript level"/>
<evidence type="ECO:0000313" key="1">
    <source>
        <dbReference type="EMBL" id="AFK43085.1"/>
    </source>
</evidence>